<sequence length="510" mass="55443">MARRSTSPPDIVTKIFSTTKPSKYTDMPNSRDASGKDESEHAPDPFGQRMSVGFAGASESALTAGGLPKGGQFLLVLEFRRNAAGVFRNLTRKQLLEEARAASLPLRLRAMSPRRPTNEATHNDGDGVSASGVSVSVSVSGAGIGAGGGGHDESLLGTDVPLMARDVRKVDPLFAGRLEPVILVRCGSITVSLGRTELRAIILHDRLYFIVPDGADSILQVVQKNLSTILSGGGSIHEGMHSTTPHARERDHSEIGGHALEDDADEEDFEASVAFEFAALEAVLLTACSELHKQQEHATAKVREALHSLRRTVLGTRVVAGARQLESVRELKHQVRELSVQASALQKAFETVLDQDDNMERMYLTRLHYAEAAQLSLKHAEHEEAEMLFESYLQDVASSISSLEVVEHQIESTEKFVSFRLDSARNRLLKVDLLTTTVGAIFGFGSFIGSIFGMNLQSPLFSGSEFESGWTFNLVVGLTLGTMFGFFAALYAYFSPAFEHFGLAHVSRVR</sequence>
<name>A0A7S4F3N7_CHRCT</name>
<evidence type="ECO:0000313" key="11">
    <source>
        <dbReference type="EMBL" id="CAE0770444.1"/>
    </source>
</evidence>
<evidence type="ECO:0000256" key="9">
    <source>
        <dbReference type="RuleBase" id="RU366042"/>
    </source>
</evidence>
<feature type="compositionally biased region" description="Polar residues" evidence="10">
    <location>
        <begin position="15"/>
        <end position="32"/>
    </location>
</feature>
<evidence type="ECO:0000256" key="5">
    <source>
        <dbReference type="ARBA" id="ARBA00022946"/>
    </source>
</evidence>
<evidence type="ECO:0000256" key="10">
    <source>
        <dbReference type="SAM" id="MobiDB-lite"/>
    </source>
</evidence>
<evidence type="ECO:0000256" key="7">
    <source>
        <dbReference type="ARBA" id="ARBA00023065"/>
    </source>
</evidence>
<reference evidence="11" key="1">
    <citation type="submission" date="2021-01" db="EMBL/GenBank/DDBJ databases">
        <authorList>
            <person name="Corre E."/>
            <person name="Pelletier E."/>
            <person name="Niang G."/>
            <person name="Scheremetjew M."/>
            <person name="Finn R."/>
            <person name="Kale V."/>
            <person name="Holt S."/>
            <person name="Cochrane G."/>
            <person name="Meng A."/>
            <person name="Brown T."/>
            <person name="Cohen L."/>
        </authorList>
    </citation>
    <scope>NUCLEOTIDE SEQUENCE</scope>
    <source>
        <strain evidence="11">CCMP645</strain>
    </source>
</reference>
<dbReference type="GO" id="GO:0005743">
    <property type="term" value="C:mitochondrial inner membrane"/>
    <property type="evidence" value="ECO:0007669"/>
    <property type="project" value="UniProtKB-SubCell"/>
</dbReference>
<keyword evidence="9" id="KW-0999">Mitochondrion inner membrane</keyword>
<evidence type="ECO:0000256" key="2">
    <source>
        <dbReference type="ARBA" id="ARBA00022448"/>
    </source>
</evidence>
<accession>A0A7S4F3N7</accession>
<organism evidence="11">
    <name type="scientific">Chrysotila carterae</name>
    <name type="common">Marine alga</name>
    <name type="synonym">Syracosphaera carterae</name>
    <dbReference type="NCBI Taxonomy" id="13221"/>
    <lineage>
        <taxon>Eukaryota</taxon>
        <taxon>Haptista</taxon>
        <taxon>Haptophyta</taxon>
        <taxon>Prymnesiophyceae</taxon>
        <taxon>Isochrysidales</taxon>
        <taxon>Isochrysidaceae</taxon>
        <taxon>Chrysotila</taxon>
    </lineage>
</organism>
<dbReference type="CDD" id="cd12823">
    <property type="entry name" value="Mrs2_Mfm1p-like"/>
    <property type="match status" value="1"/>
</dbReference>
<dbReference type="GO" id="GO:0015095">
    <property type="term" value="F:magnesium ion transmembrane transporter activity"/>
    <property type="evidence" value="ECO:0007669"/>
    <property type="project" value="TreeGrafter"/>
</dbReference>
<keyword evidence="7 9" id="KW-0406">Ion transport</keyword>
<keyword evidence="6 9" id="KW-1133">Transmembrane helix</keyword>
<evidence type="ECO:0000256" key="1">
    <source>
        <dbReference type="ARBA" id="ARBA00004141"/>
    </source>
</evidence>
<feature type="region of interest" description="Disordered" evidence="10">
    <location>
        <begin position="1"/>
        <end position="51"/>
    </location>
</feature>
<evidence type="ECO:0000256" key="6">
    <source>
        <dbReference type="ARBA" id="ARBA00022989"/>
    </source>
</evidence>
<keyword evidence="4 9" id="KW-0460">Magnesium</keyword>
<feature type="transmembrane region" description="Helical" evidence="9">
    <location>
        <begin position="474"/>
        <end position="494"/>
    </location>
</feature>
<feature type="compositionally biased region" description="Basic and acidic residues" evidence="10">
    <location>
        <begin position="33"/>
        <end position="43"/>
    </location>
</feature>
<comment type="subcellular location">
    <subcellularLocation>
        <location evidence="1">Membrane</location>
        <topology evidence="1">Multi-pass membrane protein</topology>
    </subcellularLocation>
    <subcellularLocation>
        <location evidence="9">Mitochondrion inner membrane</location>
        <topology evidence="9">Multi-pass membrane protein</topology>
    </subcellularLocation>
</comment>
<gene>
    <name evidence="11" type="ORF">PCAR00345_LOCUS23056</name>
</gene>
<keyword evidence="8 9" id="KW-0472">Membrane</keyword>
<comment type="similarity">
    <text evidence="9">Belongs to the CorA metal ion transporter (MIT) (TC 1.A.35) family.</text>
</comment>
<keyword evidence="3 9" id="KW-0812">Transmembrane</keyword>
<proteinExistence type="inferred from homology"/>
<dbReference type="AlphaFoldDB" id="A0A7S4F3N7"/>
<dbReference type="EMBL" id="HBIZ01036161">
    <property type="protein sequence ID" value="CAE0770444.1"/>
    <property type="molecule type" value="Transcribed_RNA"/>
</dbReference>
<keyword evidence="5" id="KW-0809">Transit peptide</keyword>
<keyword evidence="2 9" id="KW-0813">Transport</keyword>
<dbReference type="InterPro" id="IPR039204">
    <property type="entry name" value="MRS2-like"/>
</dbReference>
<protein>
    <recommendedName>
        <fullName evidence="9">Magnesium transporter</fullName>
    </recommendedName>
</protein>
<dbReference type="Gene3D" id="1.20.58.340">
    <property type="entry name" value="Magnesium transport protein CorA, transmembrane region"/>
    <property type="match status" value="1"/>
</dbReference>
<evidence type="ECO:0000256" key="4">
    <source>
        <dbReference type="ARBA" id="ARBA00022842"/>
    </source>
</evidence>
<dbReference type="PANTHER" id="PTHR13890:SF0">
    <property type="entry name" value="MAGNESIUM TRANSPORTER MRS2 HOMOLOG, MITOCHONDRIAL"/>
    <property type="match status" value="1"/>
</dbReference>
<dbReference type="Pfam" id="PF22099">
    <property type="entry name" value="MRS2-like"/>
    <property type="match status" value="1"/>
</dbReference>
<feature type="transmembrane region" description="Helical" evidence="9">
    <location>
        <begin position="433"/>
        <end position="454"/>
    </location>
</feature>
<evidence type="ECO:0000256" key="8">
    <source>
        <dbReference type="ARBA" id="ARBA00023136"/>
    </source>
</evidence>
<keyword evidence="9" id="KW-0496">Mitochondrion</keyword>
<evidence type="ECO:0000256" key="3">
    <source>
        <dbReference type="ARBA" id="ARBA00022692"/>
    </source>
</evidence>
<dbReference type="PANTHER" id="PTHR13890">
    <property type="entry name" value="RNA SPLICING PROTEIN MRS2, MITOCHONDRIAL"/>
    <property type="match status" value="1"/>
</dbReference>